<protein>
    <submittedName>
        <fullName evidence="3">Nucleoside recognition domain-containing protein</fullName>
    </submittedName>
    <submittedName>
        <fullName evidence="4">Nucleoside recognition protein</fullName>
    </submittedName>
</protein>
<dbReference type="Proteomes" id="UP000261023">
    <property type="component" value="Unassembled WGS sequence"/>
</dbReference>
<accession>A0A173X6R6</accession>
<evidence type="ECO:0000313" key="3">
    <source>
        <dbReference type="EMBL" id="CUN47304.1"/>
    </source>
</evidence>
<evidence type="ECO:0000313" key="5">
    <source>
        <dbReference type="Proteomes" id="UP000095651"/>
    </source>
</evidence>
<feature type="transmembrane region" description="Helical" evidence="1">
    <location>
        <begin position="285"/>
        <end position="305"/>
    </location>
</feature>
<evidence type="ECO:0000256" key="1">
    <source>
        <dbReference type="SAM" id="Phobius"/>
    </source>
</evidence>
<evidence type="ECO:0000313" key="4">
    <source>
        <dbReference type="EMBL" id="RGD67082.1"/>
    </source>
</evidence>
<dbReference type="RefSeq" id="WP_002604149.1">
    <property type="nucleotide sequence ID" value="NZ_CABIXC010000001.1"/>
</dbReference>
<keyword evidence="1" id="KW-1133">Transmembrane helix</keyword>
<organism evidence="3 5">
    <name type="scientific">Hungatella hathewayi</name>
    <dbReference type="NCBI Taxonomy" id="154046"/>
    <lineage>
        <taxon>Bacteria</taxon>
        <taxon>Bacillati</taxon>
        <taxon>Bacillota</taxon>
        <taxon>Clostridia</taxon>
        <taxon>Lachnospirales</taxon>
        <taxon>Lachnospiraceae</taxon>
        <taxon>Hungatella</taxon>
    </lineage>
</organism>
<keyword evidence="1" id="KW-0472">Membrane</keyword>
<feature type="transmembrane region" description="Helical" evidence="1">
    <location>
        <begin position="43"/>
        <end position="66"/>
    </location>
</feature>
<gene>
    <name evidence="4" type="ORF">DWX31_29090</name>
    <name evidence="3" type="ORF">ERS852407_00302</name>
</gene>
<evidence type="ECO:0000313" key="6">
    <source>
        <dbReference type="Proteomes" id="UP000261023"/>
    </source>
</evidence>
<dbReference type="Proteomes" id="UP000095651">
    <property type="component" value="Unassembled WGS sequence"/>
</dbReference>
<keyword evidence="2" id="KW-0732">Signal</keyword>
<dbReference type="AlphaFoldDB" id="A0A173X6R6"/>
<evidence type="ECO:0000256" key="2">
    <source>
        <dbReference type="SAM" id="SignalP"/>
    </source>
</evidence>
<feature type="signal peptide" evidence="2">
    <location>
        <begin position="1"/>
        <end position="24"/>
    </location>
</feature>
<sequence length="308" mass="33312">MKKSFFRFCSVAVLCVLLLSPAAATQGAKNGLVLWATVVLPTLLPFMICSNVIVALDAIHILTFPFRGFLRNFLKLSDAGSYILVSGLLCGYPMGARNCSDFLDGERITKAEARYLLSICNHPSPMFLLGYAASELPGAVPVWMLMAAVYLPVVLIAWLSRKLYGIQTVSPSLPYSREAQLTFDESLMDSCEVMVKIGGYIMLFSILVFYITELPLHNPAGKAALLGFVEITTGIRAISSSIPSMAGGMWIAAATAFGGLSGIFQTKSVIKNAGLSIRHYVAWKAVHSLLSAAIFILLACCRQLPWAA</sequence>
<dbReference type="OrthoDB" id="1645614at2"/>
<proteinExistence type="predicted"/>
<feature type="transmembrane region" description="Helical" evidence="1">
    <location>
        <begin position="140"/>
        <end position="159"/>
    </location>
</feature>
<dbReference type="EMBL" id="QTJW01000029">
    <property type="protein sequence ID" value="RGD67082.1"/>
    <property type="molecule type" value="Genomic_DNA"/>
</dbReference>
<feature type="transmembrane region" description="Helical" evidence="1">
    <location>
        <begin position="245"/>
        <end position="264"/>
    </location>
</feature>
<feature type="transmembrane region" description="Helical" evidence="1">
    <location>
        <begin position="193"/>
        <end position="212"/>
    </location>
</feature>
<feature type="chain" id="PRO_5042332655" evidence="2">
    <location>
        <begin position="25"/>
        <end position="308"/>
    </location>
</feature>
<reference evidence="4 6" key="2">
    <citation type="submission" date="2018-08" db="EMBL/GenBank/DDBJ databases">
        <title>A genome reference for cultivated species of the human gut microbiota.</title>
        <authorList>
            <person name="Zou Y."/>
            <person name="Xue W."/>
            <person name="Luo G."/>
        </authorList>
    </citation>
    <scope>NUCLEOTIDE SEQUENCE [LARGE SCALE GENOMIC DNA]</scope>
    <source>
        <strain evidence="4 6">AF19-13AC</strain>
    </source>
</reference>
<dbReference type="EMBL" id="CYZE01000001">
    <property type="protein sequence ID" value="CUN47304.1"/>
    <property type="molecule type" value="Genomic_DNA"/>
</dbReference>
<reference evidence="3 5" key="1">
    <citation type="submission" date="2015-09" db="EMBL/GenBank/DDBJ databases">
        <authorList>
            <consortium name="Pathogen Informatics"/>
        </authorList>
    </citation>
    <scope>NUCLEOTIDE SEQUENCE [LARGE SCALE GENOMIC DNA]</scope>
    <source>
        <strain evidence="3 5">2789STDY5608850</strain>
    </source>
</reference>
<name>A0A173X6R6_9FIRM</name>
<keyword evidence="1" id="KW-0812">Transmembrane</keyword>